<evidence type="ECO:0000313" key="1">
    <source>
        <dbReference type="EMBL" id="GLV55782.1"/>
    </source>
</evidence>
<organism evidence="1 2">
    <name type="scientific">Dictyobacter halimunensis</name>
    <dbReference type="NCBI Taxonomy" id="3026934"/>
    <lineage>
        <taxon>Bacteria</taxon>
        <taxon>Bacillati</taxon>
        <taxon>Chloroflexota</taxon>
        <taxon>Ktedonobacteria</taxon>
        <taxon>Ktedonobacterales</taxon>
        <taxon>Dictyobacteraceae</taxon>
        <taxon>Dictyobacter</taxon>
    </lineage>
</organism>
<gene>
    <name evidence="1" type="ORF">KDH_26260</name>
</gene>
<dbReference type="EMBL" id="BSRI01000001">
    <property type="protein sequence ID" value="GLV55782.1"/>
    <property type="molecule type" value="Genomic_DNA"/>
</dbReference>
<dbReference type="Proteomes" id="UP001344906">
    <property type="component" value="Unassembled WGS sequence"/>
</dbReference>
<reference evidence="1 2" key="1">
    <citation type="submission" date="2023-02" db="EMBL/GenBank/DDBJ databases">
        <title>Dictyobacter halimunensis sp. nov., a new member of the class Ktedonobacteria from forest soil in a geothermal area.</title>
        <authorList>
            <person name="Rachmania M.K."/>
            <person name="Ningsih F."/>
            <person name="Sakai Y."/>
            <person name="Yabe S."/>
            <person name="Yokota A."/>
            <person name="Sjamsuridzal W."/>
        </authorList>
    </citation>
    <scope>NUCLEOTIDE SEQUENCE [LARGE SCALE GENOMIC DNA]</scope>
    <source>
        <strain evidence="1 2">S3.2.2.5</strain>
    </source>
</reference>
<name>A0ABQ6FPY7_9CHLR</name>
<protein>
    <submittedName>
        <fullName evidence="1">Uncharacterized protein</fullName>
    </submittedName>
</protein>
<comment type="caution">
    <text evidence="1">The sequence shown here is derived from an EMBL/GenBank/DDBJ whole genome shotgun (WGS) entry which is preliminary data.</text>
</comment>
<sequence length="66" mass="7221">MCSLLIGKGVMGHDQCDVYGRAVSRKETGIVWRSYRVGNIGIPCLAIVQGTAASKAVRIVKLCWQR</sequence>
<evidence type="ECO:0000313" key="2">
    <source>
        <dbReference type="Proteomes" id="UP001344906"/>
    </source>
</evidence>
<proteinExistence type="predicted"/>
<accession>A0ABQ6FPY7</accession>
<keyword evidence="2" id="KW-1185">Reference proteome</keyword>